<feature type="domain" description="PDZ" evidence="2">
    <location>
        <begin position="1047"/>
        <end position="1143"/>
    </location>
</feature>
<feature type="compositionally biased region" description="Basic and acidic residues" evidence="1">
    <location>
        <begin position="172"/>
        <end position="187"/>
    </location>
</feature>
<dbReference type="InterPro" id="IPR001478">
    <property type="entry name" value="PDZ"/>
</dbReference>
<feature type="compositionally biased region" description="Basic and acidic residues" evidence="1">
    <location>
        <begin position="532"/>
        <end position="542"/>
    </location>
</feature>
<feature type="compositionally biased region" description="Polar residues" evidence="1">
    <location>
        <begin position="911"/>
        <end position="930"/>
    </location>
</feature>
<dbReference type="PANTHER" id="PTHR21713">
    <property type="entry name" value="NASCENT POLYPEPTIDE ASSOCIATED COMPLEX ALPHA SUBUNIT-RELATED"/>
    <property type="match status" value="1"/>
</dbReference>
<dbReference type="Proteomes" id="UP000198406">
    <property type="component" value="Unassembled WGS sequence"/>
</dbReference>
<gene>
    <name evidence="3" type="ORF">FisN_6Lh412</name>
</gene>
<feature type="compositionally biased region" description="Polar residues" evidence="1">
    <location>
        <begin position="1200"/>
        <end position="1219"/>
    </location>
</feature>
<organism evidence="3 4">
    <name type="scientific">Fistulifera solaris</name>
    <name type="common">Oleaginous diatom</name>
    <dbReference type="NCBI Taxonomy" id="1519565"/>
    <lineage>
        <taxon>Eukaryota</taxon>
        <taxon>Sar</taxon>
        <taxon>Stramenopiles</taxon>
        <taxon>Ochrophyta</taxon>
        <taxon>Bacillariophyta</taxon>
        <taxon>Bacillariophyceae</taxon>
        <taxon>Bacillariophycidae</taxon>
        <taxon>Naviculales</taxon>
        <taxon>Naviculaceae</taxon>
        <taxon>Fistulifera</taxon>
    </lineage>
</organism>
<feature type="compositionally biased region" description="Polar residues" evidence="1">
    <location>
        <begin position="438"/>
        <end position="453"/>
    </location>
</feature>
<evidence type="ECO:0000256" key="1">
    <source>
        <dbReference type="SAM" id="MobiDB-lite"/>
    </source>
</evidence>
<feature type="compositionally biased region" description="Basic and acidic residues" evidence="1">
    <location>
        <begin position="1265"/>
        <end position="1279"/>
    </location>
</feature>
<feature type="region of interest" description="Disordered" evidence="1">
    <location>
        <begin position="817"/>
        <end position="955"/>
    </location>
</feature>
<keyword evidence="4" id="KW-1185">Reference proteome</keyword>
<feature type="region of interest" description="Disordered" evidence="1">
    <location>
        <begin position="408"/>
        <end position="588"/>
    </location>
</feature>
<dbReference type="OrthoDB" id="49651at2759"/>
<dbReference type="PROSITE" id="PS50106">
    <property type="entry name" value="PDZ"/>
    <property type="match status" value="1"/>
</dbReference>
<dbReference type="GO" id="GO:0005854">
    <property type="term" value="C:nascent polypeptide-associated complex"/>
    <property type="evidence" value="ECO:0007669"/>
    <property type="project" value="InterPro"/>
</dbReference>
<dbReference type="EMBL" id="BDSP01000081">
    <property type="protein sequence ID" value="GAX14628.1"/>
    <property type="molecule type" value="Genomic_DNA"/>
</dbReference>
<evidence type="ECO:0000313" key="4">
    <source>
        <dbReference type="Proteomes" id="UP000198406"/>
    </source>
</evidence>
<feature type="compositionally biased region" description="Basic residues" evidence="1">
    <location>
        <begin position="340"/>
        <end position="357"/>
    </location>
</feature>
<dbReference type="CDD" id="cd00136">
    <property type="entry name" value="PDZ_canonical"/>
    <property type="match status" value="1"/>
</dbReference>
<feature type="compositionally biased region" description="Acidic residues" evidence="1">
    <location>
        <begin position="126"/>
        <end position="135"/>
    </location>
</feature>
<feature type="compositionally biased region" description="Basic residues" evidence="1">
    <location>
        <begin position="824"/>
        <end position="833"/>
    </location>
</feature>
<feature type="compositionally biased region" description="Low complexity" evidence="1">
    <location>
        <begin position="497"/>
        <end position="510"/>
    </location>
</feature>
<feature type="compositionally biased region" description="Polar residues" evidence="1">
    <location>
        <begin position="305"/>
        <end position="327"/>
    </location>
</feature>
<feature type="compositionally biased region" description="Polar residues" evidence="1">
    <location>
        <begin position="1247"/>
        <end position="1259"/>
    </location>
</feature>
<dbReference type="InterPro" id="IPR010896">
    <property type="entry name" value="NUMOD1"/>
</dbReference>
<dbReference type="SMART" id="SM00228">
    <property type="entry name" value="PDZ"/>
    <property type="match status" value="1"/>
</dbReference>
<feature type="compositionally biased region" description="Polar residues" evidence="1">
    <location>
        <begin position="717"/>
        <end position="728"/>
    </location>
</feature>
<evidence type="ECO:0000259" key="2">
    <source>
        <dbReference type="PROSITE" id="PS50106"/>
    </source>
</evidence>
<comment type="caution">
    <text evidence="3">The sequence shown here is derived from an EMBL/GenBank/DDBJ whole genome shotgun (WGS) entry which is preliminary data.</text>
</comment>
<accession>A0A1Z5JLG6</accession>
<evidence type="ECO:0000313" key="3">
    <source>
        <dbReference type="EMBL" id="GAX14628.1"/>
    </source>
</evidence>
<dbReference type="SUPFAM" id="SSF50156">
    <property type="entry name" value="PDZ domain-like"/>
    <property type="match status" value="1"/>
</dbReference>
<dbReference type="InterPro" id="IPR016641">
    <property type="entry name" value="EGD2/NACA0like"/>
</dbReference>
<dbReference type="Pfam" id="PF07453">
    <property type="entry name" value="NUMOD1"/>
    <property type="match status" value="1"/>
</dbReference>
<feature type="region of interest" description="Disordered" evidence="1">
    <location>
        <begin position="1"/>
        <end position="24"/>
    </location>
</feature>
<reference evidence="3 4" key="1">
    <citation type="journal article" date="2015" name="Plant Cell">
        <title>Oil accumulation by the oleaginous diatom Fistulifera solaris as revealed by the genome and transcriptome.</title>
        <authorList>
            <person name="Tanaka T."/>
            <person name="Maeda Y."/>
            <person name="Veluchamy A."/>
            <person name="Tanaka M."/>
            <person name="Abida H."/>
            <person name="Marechal E."/>
            <person name="Bowler C."/>
            <person name="Muto M."/>
            <person name="Sunaga Y."/>
            <person name="Tanaka M."/>
            <person name="Yoshino T."/>
            <person name="Taniguchi T."/>
            <person name="Fukuda Y."/>
            <person name="Nemoto M."/>
            <person name="Matsumoto M."/>
            <person name="Wong P.S."/>
            <person name="Aburatani S."/>
            <person name="Fujibuchi W."/>
        </authorList>
    </citation>
    <scope>NUCLEOTIDE SEQUENCE [LARGE SCALE GENOMIC DNA]</scope>
    <source>
        <strain evidence="3 4">JPCC DA0580</strain>
    </source>
</reference>
<dbReference type="InParanoid" id="A0A1Z5JLG6"/>
<feature type="region of interest" description="Disordered" evidence="1">
    <location>
        <begin position="291"/>
        <end position="367"/>
    </location>
</feature>
<feature type="compositionally biased region" description="Basic and acidic residues" evidence="1">
    <location>
        <begin position="468"/>
        <end position="493"/>
    </location>
</feature>
<name>A0A1Z5JLG6_FISSO</name>
<feature type="compositionally biased region" description="Basic residues" evidence="1">
    <location>
        <begin position="188"/>
        <end position="197"/>
    </location>
</feature>
<feature type="region of interest" description="Disordered" evidence="1">
    <location>
        <begin position="710"/>
        <end position="729"/>
    </location>
</feature>
<feature type="region of interest" description="Disordered" evidence="1">
    <location>
        <begin position="122"/>
        <end position="235"/>
    </location>
</feature>
<feature type="compositionally biased region" description="Polar residues" evidence="1">
    <location>
        <begin position="219"/>
        <end position="234"/>
    </location>
</feature>
<protein>
    <recommendedName>
        <fullName evidence="2">PDZ domain-containing protein</fullName>
    </recommendedName>
</protein>
<feature type="region of interest" description="Disordered" evidence="1">
    <location>
        <begin position="1200"/>
        <end position="1309"/>
    </location>
</feature>
<dbReference type="Gene3D" id="2.30.42.10">
    <property type="match status" value="1"/>
</dbReference>
<feature type="compositionally biased region" description="Polar residues" evidence="1">
    <location>
        <begin position="136"/>
        <end position="145"/>
    </location>
</feature>
<proteinExistence type="predicted"/>
<feature type="region of interest" description="Disordered" evidence="1">
    <location>
        <begin position="1377"/>
        <end position="1404"/>
    </location>
</feature>
<dbReference type="InterPro" id="IPR036034">
    <property type="entry name" value="PDZ_sf"/>
</dbReference>
<sequence>MVDDMSKTNAIVGPVSHDDKNNSQEDLKSINLLMLDERSITSTTSSCTWSDAQVVNALRKKKMSPATQTLYQLSQTVDQLDLLCNNSVIDSPAQRNVRCPPEFSQYEFSVAAILANAAQSKHENESYYENDEEETQLQQDENVSNQKKRKGDNSLLFDTSSVLVQAAKAPRRRETTTESNRKVDVQKKPSRVKHKVQKSQPSQRIVSKEKKQSAAQSSTLPKKNPQGSYRSQSVEKWRGKRLIKVFQSMRQAAEAEGTHHGHIKRLIESGVVTNGCVWKYQQQLSSISTAAESQKETKARKEISPKNTKQKAVSTAKSSARVRSSTKAHFPVPAIQPKRTPVKRPSPHQHPKSKSVQRLKNDGSVARTFPSMLQASLITDISRRTIRDCIKDRNERDTDGFGWRLMETGDELSPVNSANQEKTDRSPDDEEVPKDASSDQLPASKTSKATANKNGERGSPNQALGDDWNEKKASDRKEKAIRSVDDYQEENVHPKKQAPSASQAKAAVAKTSESVSPFSAMDKVSKKKKLLKRDEKANRSVEVEQEEEAPTKKQASSTRNAKVGEESIGDRVNSINAPDNELSEQSQDKPELPFDILFVDITSTGKIGLMIRSVFPNKQVRLSVEKSTSLKVHEYIKGCIVESVRDESHCGKVGIRAEDNLFLVEKIDGHRVLNGNYDKILRAARSEERPINLCIARPIVEKLTSKIQSDTAPIETSARSKSEVPQSKSDYDAPYCALCNGGEMKHQVHHAWCKLNPQFHKSGAHEVLRRVTEGMKLGCTVCGEEFRTGRIQKNSVHTSLCRENQKVIFGVEELPQHSEAQSNVKHKEKKLKSSHPAAAAVETRNTNEPTLKTKRGRSVKVSDKIRTSGAYLSDIGRDGSDTSEDLEPQRKRKPVSALFRAKRSPEAVQDTVRSTSGSIQSTKAAASNRRSAVDVPRSKPKPLSNDANAPCVSGTENKQNASFAADYTSASDAEYDESGKLAIIWEPCPDPWGQKGYVEGDIVVFSNKAGIGSVETALPSPRFEIDPLSGSCRYRKTHHTPNEGFHALLLQRDPQCTLSWGFSVQRHEFGGACLVSSVEPMSPAHAAVFVGAHHEEPSIAALRKNDMILTIDGKEVGGMTVESFHLALELAGSELILVVSRYKGLLDNPKTQERRLLSNLDKHINDPNRLHWADIGASDSSAFQEYRKPKETELIHLSSPLSNAQVQPKLTPPDSNSIKSAVHPTGNRIRMPILSNMAKERKDPPITKTNVKDSCSLPSINKVENIADHEEESTRRSDQESESDSEISSVEPTDLRSVLDEDSSNNDEFREDGNAWCGCVCGKEHPARGNYFWIQCEACCSCFNVYQKCVGFGKKEAENIERWACWACGESMSLERSDKLSAGPQKPQPLKPKRKQPISEKAARDVDIESIESSDDEIVPQQIHNVGSLVFIREHAWSGVNNPEGIARVTGVRMDEEDGRVYDVKYIVGRSSKGVFARYITPHTFD</sequence>
<dbReference type="Gene3D" id="2.60.120.650">
    <property type="entry name" value="Cupin"/>
    <property type="match status" value="1"/>
</dbReference>
<feature type="compositionally biased region" description="Basic and acidic residues" evidence="1">
    <location>
        <begin position="293"/>
        <end position="304"/>
    </location>
</feature>